<dbReference type="EMBL" id="CP003282">
    <property type="protein sequence ID" value="AFG37038.1"/>
    <property type="molecule type" value="Genomic_DNA"/>
</dbReference>
<keyword evidence="4" id="KW-0762">Sugar transport</keyword>
<dbReference type="eggNOG" id="COG1653">
    <property type="taxonomic scope" value="Bacteria"/>
</dbReference>
<dbReference type="RefSeq" id="WP_014455033.1">
    <property type="nucleotide sequence ID" value="NC_017098.1"/>
</dbReference>
<evidence type="ECO:0000256" key="2">
    <source>
        <dbReference type="ARBA" id="ARBA00008520"/>
    </source>
</evidence>
<organism evidence="4 5">
    <name type="scientific">Spirochaeta africana (strain ATCC 700263 / DSM 8902 / Z-7692)</name>
    <dbReference type="NCBI Taxonomy" id="889378"/>
    <lineage>
        <taxon>Bacteria</taxon>
        <taxon>Pseudomonadati</taxon>
        <taxon>Spirochaetota</taxon>
        <taxon>Spirochaetia</taxon>
        <taxon>Spirochaetales</taxon>
        <taxon>Spirochaetaceae</taxon>
        <taxon>Spirochaeta</taxon>
    </lineage>
</organism>
<evidence type="ECO:0000313" key="5">
    <source>
        <dbReference type="Proteomes" id="UP000007383"/>
    </source>
</evidence>
<dbReference type="Gene3D" id="3.40.190.10">
    <property type="entry name" value="Periplasmic binding protein-like II"/>
    <property type="match status" value="2"/>
</dbReference>
<proteinExistence type="inferred from homology"/>
<dbReference type="InterPro" id="IPR050490">
    <property type="entry name" value="Bact_solute-bd_prot1"/>
</dbReference>
<comment type="similarity">
    <text evidence="2">Belongs to the bacterial solute-binding protein 1 family.</text>
</comment>
<dbReference type="AlphaFoldDB" id="H9UHP5"/>
<sequence>MRKIMIVVLIAALPALVFAAGQRETDGVTTLTVNSYMSDEAPKLAFENLVADFESKNPDIRVEVNTTAHEQFKIVLPNWLTSRNAPDVVTWFAGYRMQAFAERGLLEPLNDAFAPGEFEDAFPEAFIRASSYDGDIYFLPQSWYWWAVYYNTEVFDELGLEVPETWDEFLAVSETLKQNGIAPIAIGARDTWTAGGWLGALNTMINGFDYHMDLTAGNIPYTDPGMQEVFETFAMLNERGYIMENATSYSWQEATTPLFNGEAGMYLMGQFLYDVAPDDVKPNLDFFRFPTMEAGQGYAVDTPTDGYMIPANARNKEAAMRFINYLATEESQAMFANELGRLAANQHVAPPDAQAEKGLEMVQGAIGAMQFYDRDAPEEMAARGMNAFIEAMENPNRIPQILRALDADRERIHAEDP</sequence>
<dbReference type="OrthoDB" id="41208at2"/>
<keyword evidence="4" id="KW-0813">Transport</keyword>
<name>H9UHP5_SPIAZ</name>
<dbReference type="Proteomes" id="UP000007383">
    <property type="component" value="Chromosome"/>
</dbReference>
<dbReference type="GO" id="GO:0042597">
    <property type="term" value="C:periplasmic space"/>
    <property type="evidence" value="ECO:0007669"/>
    <property type="project" value="UniProtKB-SubCell"/>
</dbReference>
<feature type="signal peptide" evidence="3">
    <location>
        <begin position="1"/>
        <end position="19"/>
    </location>
</feature>
<dbReference type="Pfam" id="PF01547">
    <property type="entry name" value="SBP_bac_1"/>
    <property type="match status" value="1"/>
</dbReference>
<comment type="subcellular location">
    <subcellularLocation>
        <location evidence="1">Periplasm</location>
    </subcellularLocation>
</comment>
<evidence type="ECO:0000313" key="4">
    <source>
        <dbReference type="EMBL" id="AFG37038.1"/>
    </source>
</evidence>
<dbReference type="PANTHER" id="PTHR43649">
    <property type="entry name" value="ARABINOSE-BINDING PROTEIN-RELATED"/>
    <property type="match status" value="1"/>
</dbReference>
<evidence type="ECO:0000256" key="3">
    <source>
        <dbReference type="SAM" id="SignalP"/>
    </source>
</evidence>
<evidence type="ECO:0000256" key="1">
    <source>
        <dbReference type="ARBA" id="ARBA00004418"/>
    </source>
</evidence>
<dbReference type="STRING" id="889378.Spiaf_0949"/>
<reference evidence="5" key="1">
    <citation type="journal article" date="2013" name="Stand. Genomic Sci.">
        <title>Complete genome sequence of the halophilic bacterium Spirochaeta africana type strain (Z-7692(T)) from the alkaline Lake Magadi in the East African Rift.</title>
        <authorList>
            <person name="Liolos K."/>
            <person name="Abt B."/>
            <person name="Scheuner C."/>
            <person name="Teshima H."/>
            <person name="Held B."/>
            <person name="Lapidus A."/>
            <person name="Nolan M."/>
            <person name="Lucas S."/>
            <person name="Deshpande S."/>
            <person name="Cheng J.F."/>
            <person name="Tapia R."/>
            <person name="Goodwin L.A."/>
            <person name="Pitluck S."/>
            <person name="Pagani I."/>
            <person name="Ivanova N."/>
            <person name="Mavromatis K."/>
            <person name="Mikhailova N."/>
            <person name="Huntemann M."/>
            <person name="Pati A."/>
            <person name="Chen A."/>
            <person name="Palaniappan K."/>
            <person name="Land M."/>
            <person name="Rohde M."/>
            <person name="Tindall B.J."/>
            <person name="Detter J.C."/>
            <person name="Goker M."/>
            <person name="Bristow J."/>
            <person name="Eisen J.A."/>
            <person name="Markowitz V."/>
            <person name="Hugenholtz P."/>
            <person name="Woyke T."/>
            <person name="Klenk H.P."/>
            <person name="Kyrpides N.C."/>
        </authorList>
    </citation>
    <scope>NUCLEOTIDE SEQUENCE</scope>
    <source>
        <strain evidence="5">ATCC 700263 / DSM 8902 / Z-7692</strain>
    </source>
</reference>
<dbReference type="InterPro" id="IPR006059">
    <property type="entry name" value="SBP"/>
</dbReference>
<dbReference type="PATRIC" id="fig|889378.3.peg.951"/>
<dbReference type="KEGG" id="sfc:Spiaf_0949"/>
<protein>
    <submittedName>
        <fullName evidence="4">ABC-type sugar transport system, periplasmic component</fullName>
    </submittedName>
</protein>
<keyword evidence="5" id="KW-1185">Reference proteome</keyword>
<dbReference type="HOGENOM" id="CLU_031285_12_4_12"/>
<gene>
    <name evidence="4" type="ordered locus">Spiaf_0949</name>
</gene>
<dbReference type="SUPFAM" id="SSF53850">
    <property type="entry name" value="Periplasmic binding protein-like II"/>
    <property type="match status" value="1"/>
</dbReference>
<accession>H9UHP5</accession>
<feature type="chain" id="PRO_5003623373" evidence="3">
    <location>
        <begin position="20"/>
        <end position="417"/>
    </location>
</feature>
<keyword evidence="3" id="KW-0732">Signal</keyword>